<evidence type="ECO:0000313" key="2">
    <source>
        <dbReference type="Proteomes" id="UP000634134"/>
    </source>
</evidence>
<protein>
    <submittedName>
        <fullName evidence="1">Crp/Fnr family transcriptional regulator</fullName>
    </submittedName>
</protein>
<keyword evidence="2" id="KW-1185">Reference proteome</keyword>
<reference evidence="2" key="1">
    <citation type="submission" date="2023-07" db="EMBL/GenBank/DDBJ databases">
        <title>Dyadobacter sp. nov 'subterranea' isolated from contaminted grondwater.</title>
        <authorList>
            <person name="Szabo I."/>
            <person name="Al-Omari J."/>
            <person name="Szerdahelyi S.G."/>
            <person name="Rado J."/>
        </authorList>
    </citation>
    <scope>NUCLEOTIDE SEQUENCE [LARGE SCALE GENOMIC DNA]</scope>
    <source>
        <strain evidence="2">UP-52</strain>
    </source>
</reference>
<dbReference type="InterPro" id="IPR014710">
    <property type="entry name" value="RmlC-like_jellyroll"/>
</dbReference>
<gene>
    <name evidence="1" type="ORF">IEE83_15370</name>
</gene>
<sequence length="204" mass="23644">MHEFLKAFLDLVNKDVVLDQKTKNLIGNNCKPVRIRKSELLLNAGEICKDIYFMVDGRAISYFTDYDGKTKTWFFHHSQPGAPVKNLFAVDYRSFLSGVPSKMSIQTTSEVNAVKFSKEVVDLLIENSEIFAVWMRKLHERSLIVAYDRITTLLTLTATERYLKFLNDEAYLLDMFSNYHIATYLHVTPQSLSRIRKRVHLSVL</sequence>
<dbReference type="InterPro" id="IPR018490">
    <property type="entry name" value="cNMP-bd_dom_sf"/>
</dbReference>
<organism evidence="1 2">
    <name type="scientific">Dyadobacter subterraneus</name>
    <dbReference type="NCBI Taxonomy" id="2773304"/>
    <lineage>
        <taxon>Bacteria</taxon>
        <taxon>Pseudomonadati</taxon>
        <taxon>Bacteroidota</taxon>
        <taxon>Cytophagia</taxon>
        <taxon>Cytophagales</taxon>
        <taxon>Spirosomataceae</taxon>
        <taxon>Dyadobacter</taxon>
    </lineage>
</organism>
<accession>A0ABR9WCR2</accession>
<dbReference type="Proteomes" id="UP000634134">
    <property type="component" value="Unassembled WGS sequence"/>
</dbReference>
<dbReference type="Gene3D" id="2.60.120.10">
    <property type="entry name" value="Jelly Rolls"/>
    <property type="match status" value="1"/>
</dbReference>
<proteinExistence type="predicted"/>
<dbReference type="EMBL" id="JACYGY010000001">
    <property type="protein sequence ID" value="MBE9463267.1"/>
    <property type="molecule type" value="Genomic_DNA"/>
</dbReference>
<name>A0ABR9WCR2_9BACT</name>
<dbReference type="InterPro" id="IPR000595">
    <property type="entry name" value="cNMP-bd_dom"/>
</dbReference>
<dbReference type="CDD" id="cd00038">
    <property type="entry name" value="CAP_ED"/>
    <property type="match status" value="1"/>
</dbReference>
<evidence type="ECO:0000313" key="1">
    <source>
        <dbReference type="EMBL" id="MBE9463267.1"/>
    </source>
</evidence>
<dbReference type="SUPFAM" id="SSF51206">
    <property type="entry name" value="cAMP-binding domain-like"/>
    <property type="match status" value="1"/>
</dbReference>
<comment type="caution">
    <text evidence="1">The sequence shown here is derived from an EMBL/GenBank/DDBJ whole genome shotgun (WGS) entry which is preliminary data.</text>
</comment>
<dbReference type="RefSeq" id="WP_194121411.1">
    <property type="nucleotide sequence ID" value="NZ_JACYGY010000001.1"/>
</dbReference>